<dbReference type="Proteomes" id="UP000535543">
    <property type="component" value="Unassembled WGS sequence"/>
</dbReference>
<dbReference type="AlphaFoldDB" id="A0A848KH23"/>
<dbReference type="Gene3D" id="2.130.10.10">
    <property type="entry name" value="YVTN repeat-like/Quinoprotein amine dehydrogenase"/>
    <property type="match status" value="1"/>
</dbReference>
<name>A0A848KH23_9NOCA</name>
<dbReference type="RefSeq" id="WP_169589061.1">
    <property type="nucleotide sequence ID" value="NZ_VCQU01000005.1"/>
</dbReference>
<accession>A0A848KH23</accession>
<sequence>MCTVGLIACTVAFVATPASAESAWDQVPPHNPFLGPQGTATMHGDAQSSDSTTLSGPGAATVSVSGYPLAAACPTILQGSDGLVVALCTAILGQVPTVYLLDPTGPLASLALAKGSLLGGVYAYLDNDDRLIAVDGNRQLVRVGHARDRSGAWHLTVDHAVDLAGVIPSDDGATGLVPDWDGNVWFATGNGLIGVVDAAGSVETVHLPAGEHVANSISAAPNGSVAIASTHALYELTADGAGRPRIAWRATYDRGSARKPGQLSWGTGSTPTYFGRDYLTIVDNADRQVRLLVYRSGSGELVCSQPVLTQGGPGSENSPIGIGGSVFVAGTYGYPYPTVPGDAGPAQPESAPFVGGMTRVDVDESGCRTVWDNQVRSAAVPRISTADGNIYTTTRVGPDATTPLDGFMFTVLDPDTGAVKATHGLPGTIVNDTLQTAPLITRDGEVLQGTLSGVLRISS</sequence>
<keyword evidence="2" id="KW-0732">Signal</keyword>
<dbReference type="EMBL" id="VCQU01000005">
    <property type="protein sequence ID" value="NMN96384.1"/>
    <property type="molecule type" value="Genomic_DNA"/>
</dbReference>
<feature type="signal peptide" evidence="2">
    <location>
        <begin position="1"/>
        <end position="20"/>
    </location>
</feature>
<protein>
    <submittedName>
        <fullName evidence="3">Uncharacterized protein</fullName>
    </submittedName>
</protein>
<feature type="chain" id="PRO_5032788601" evidence="2">
    <location>
        <begin position="21"/>
        <end position="459"/>
    </location>
</feature>
<feature type="region of interest" description="Disordered" evidence="1">
    <location>
        <begin position="25"/>
        <end position="57"/>
    </location>
</feature>
<comment type="caution">
    <text evidence="3">The sequence shown here is derived from an EMBL/GenBank/DDBJ whole genome shotgun (WGS) entry which is preliminary data.</text>
</comment>
<evidence type="ECO:0000313" key="4">
    <source>
        <dbReference type="Proteomes" id="UP000535543"/>
    </source>
</evidence>
<reference evidence="3 4" key="1">
    <citation type="submission" date="2019-05" db="EMBL/GenBank/DDBJ databases">
        <authorList>
            <person name="Lee S.D."/>
        </authorList>
    </citation>
    <scope>NUCLEOTIDE SEQUENCE [LARGE SCALE GENOMIC DNA]</scope>
    <source>
        <strain evidence="3 4">YC2-7</strain>
    </source>
</reference>
<reference evidence="3 4" key="2">
    <citation type="submission" date="2020-06" db="EMBL/GenBank/DDBJ databases">
        <title>Antribacter stalactiti gen. nov., sp. nov., a new member of the family Nacardiaceae isolated from a cave.</title>
        <authorList>
            <person name="Kim I.S."/>
        </authorList>
    </citation>
    <scope>NUCLEOTIDE SEQUENCE [LARGE SCALE GENOMIC DNA]</scope>
    <source>
        <strain evidence="3 4">YC2-7</strain>
    </source>
</reference>
<proteinExistence type="predicted"/>
<organism evidence="3 4">
    <name type="scientific">Antrihabitans stalactiti</name>
    <dbReference type="NCBI Taxonomy" id="2584121"/>
    <lineage>
        <taxon>Bacteria</taxon>
        <taxon>Bacillati</taxon>
        <taxon>Actinomycetota</taxon>
        <taxon>Actinomycetes</taxon>
        <taxon>Mycobacteriales</taxon>
        <taxon>Nocardiaceae</taxon>
        <taxon>Antrihabitans</taxon>
    </lineage>
</organism>
<gene>
    <name evidence="3" type="ORF">FGL95_15190</name>
</gene>
<evidence type="ECO:0000256" key="1">
    <source>
        <dbReference type="SAM" id="MobiDB-lite"/>
    </source>
</evidence>
<dbReference type="InterPro" id="IPR015943">
    <property type="entry name" value="WD40/YVTN_repeat-like_dom_sf"/>
</dbReference>
<dbReference type="SUPFAM" id="SSF63829">
    <property type="entry name" value="Calcium-dependent phosphotriesterase"/>
    <property type="match status" value="1"/>
</dbReference>
<keyword evidence="4" id="KW-1185">Reference proteome</keyword>
<evidence type="ECO:0000256" key="2">
    <source>
        <dbReference type="SAM" id="SignalP"/>
    </source>
</evidence>
<evidence type="ECO:0000313" key="3">
    <source>
        <dbReference type="EMBL" id="NMN96384.1"/>
    </source>
</evidence>
<feature type="compositionally biased region" description="Polar residues" evidence="1">
    <location>
        <begin position="46"/>
        <end position="55"/>
    </location>
</feature>